<dbReference type="InterPro" id="IPR043502">
    <property type="entry name" value="DNA/RNA_pol_sf"/>
</dbReference>
<dbReference type="EMBL" id="CCBP010000031">
    <property type="protein sequence ID" value="CDO68992.1"/>
    <property type="molecule type" value="Genomic_DNA"/>
</dbReference>
<accession>A0A060S3J5</accession>
<dbReference type="HOGENOM" id="CLU_013197_0_0_1"/>
<evidence type="ECO:0000256" key="2">
    <source>
        <dbReference type="SAM" id="MobiDB-lite"/>
    </source>
</evidence>
<reference evidence="4" key="1">
    <citation type="submission" date="2014-01" db="EMBL/GenBank/DDBJ databases">
        <title>The genome of the white-rot fungus Pycnoporus cinnabarinus: a basidiomycete model with a versatile arsenal for lignocellulosic biomass breakdown.</title>
        <authorList>
            <person name="Levasseur A."/>
            <person name="Lomascolo A."/>
            <person name="Ruiz-Duenas F.J."/>
            <person name="Uzan E."/>
            <person name="Piumi F."/>
            <person name="Kues U."/>
            <person name="Ram A.F.J."/>
            <person name="Murat C."/>
            <person name="Haon M."/>
            <person name="Benoit I."/>
            <person name="Arfi Y."/>
            <person name="Chevret D."/>
            <person name="Drula E."/>
            <person name="Kwon M.J."/>
            <person name="Gouret P."/>
            <person name="Lesage-Meessen L."/>
            <person name="Lombard V."/>
            <person name="Mariette J."/>
            <person name="Noirot C."/>
            <person name="Park J."/>
            <person name="Patyshakuliyeva A."/>
            <person name="Wieneger R.A.B."/>
            <person name="Wosten H.A.B."/>
            <person name="Martin F."/>
            <person name="Coutinho P.M."/>
            <person name="de Vries R."/>
            <person name="Martinez A.T."/>
            <person name="Klopp C."/>
            <person name="Pontarotti P."/>
            <person name="Henrissat B."/>
            <person name="Record E."/>
        </authorList>
    </citation>
    <scope>NUCLEOTIDE SEQUENCE [LARGE SCALE GENOMIC DNA]</scope>
    <source>
        <strain evidence="4">BRFM137</strain>
    </source>
</reference>
<dbReference type="AlphaFoldDB" id="A0A060S3J5"/>
<feature type="compositionally biased region" description="Low complexity" evidence="2">
    <location>
        <begin position="174"/>
        <end position="217"/>
    </location>
</feature>
<organism evidence="4 5">
    <name type="scientific">Pycnoporus cinnabarinus</name>
    <name type="common">Cinnabar-red polypore</name>
    <name type="synonym">Trametes cinnabarina</name>
    <dbReference type="NCBI Taxonomy" id="5643"/>
    <lineage>
        <taxon>Eukaryota</taxon>
        <taxon>Fungi</taxon>
        <taxon>Dikarya</taxon>
        <taxon>Basidiomycota</taxon>
        <taxon>Agaricomycotina</taxon>
        <taxon>Agaricomycetes</taxon>
        <taxon>Polyporales</taxon>
        <taxon>Polyporaceae</taxon>
        <taxon>Trametes</taxon>
    </lineage>
</organism>
<evidence type="ECO:0000259" key="3">
    <source>
        <dbReference type="Pfam" id="PF03732"/>
    </source>
</evidence>
<dbReference type="GO" id="GO:0006397">
    <property type="term" value="P:mRNA processing"/>
    <property type="evidence" value="ECO:0007669"/>
    <property type="project" value="UniProtKB-KW"/>
</dbReference>
<dbReference type="InterPro" id="IPR032567">
    <property type="entry name" value="RTL1-rel"/>
</dbReference>
<dbReference type="CDD" id="cd01647">
    <property type="entry name" value="RT_LTR"/>
    <property type="match status" value="1"/>
</dbReference>
<gene>
    <name evidence="4" type="ORF">BN946_scf184762.g8</name>
</gene>
<protein>
    <recommendedName>
        <fullName evidence="3">Retrotransposon gag domain-containing protein</fullName>
    </recommendedName>
</protein>
<dbReference type="Gene3D" id="3.10.10.10">
    <property type="entry name" value="HIV Type 1 Reverse Transcriptase, subunit A, domain 1"/>
    <property type="match status" value="1"/>
</dbReference>
<proteinExistence type="predicted"/>
<dbReference type="OrthoDB" id="2691415at2759"/>
<dbReference type="GO" id="GO:0008270">
    <property type="term" value="F:zinc ion binding"/>
    <property type="evidence" value="ECO:0007669"/>
    <property type="project" value="InterPro"/>
</dbReference>
<evidence type="ECO:0000313" key="4">
    <source>
        <dbReference type="EMBL" id="CDO68992.1"/>
    </source>
</evidence>
<feature type="region of interest" description="Disordered" evidence="2">
    <location>
        <begin position="14"/>
        <end position="40"/>
    </location>
</feature>
<feature type="region of interest" description="Disordered" evidence="2">
    <location>
        <begin position="273"/>
        <end position="311"/>
    </location>
</feature>
<dbReference type="STRING" id="5643.A0A060S3J5"/>
<feature type="compositionally biased region" description="Basic and acidic residues" evidence="2">
    <location>
        <begin position="163"/>
        <end position="173"/>
    </location>
</feature>
<dbReference type="SUPFAM" id="SSF56672">
    <property type="entry name" value="DNA/RNA polymerases"/>
    <property type="match status" value="1"/>
</dbReference>
<feature type="region of interest" description="Disordered" evidence="2">
    <location>
        <begin position="163"/>
        <end position="235"/>
    </location>
</feature>
<dbReference type="InterPro" id="IPR036875">
    <property type="entry name" value="Znf_CCHC_sf"/>
</dbReference>
<feature type="compositionally biased region" description="Polar residues" evidence="2">
    <location>
        <begin position="273"/>
        <end position="297"/>
    </location>
</feature>
<sequence length="673" mass="74575">MLLLAQTLRLTQATSAASSGTPSSLSKHHNVREPDQFDRSDPSKLRSFFTQLELVFKAHPRMFDTDKKKVTYAISYLKGMDSCQAKHDLENLRMANNQRITKYITQFNRLTTQVRWGRAALRYQFYKGLPARLKDRISKVGKPDSLEELRNLAQSLDHRYWERKAEQARESSRGSKSSSRTSGKSTSESKSSSSSRPSQSSGSTPSTSLSATPRTSSGTPKTPSKQATKPYADKLGKDGKLTQEEHQRHFANNLCLFCGGSGHVSTVCPKKTNTPAKGRAAQTSENPETPSDVQPESGTEEESKKLVSSPLPTVSGEGCIDPLGTELVPELPPVLRLNVSALSDPLLLHVTLYSELIHLDFCALVDSGSSHCFIDSDFVDHHGIQTSPVPPTHLQLFDGTSNNVISRTSTLPIQFPSGEVISYLWLLWTPLRLLRHELPGVVSFGFSVWSSPESYPSVPPSSVPQVTLVNAAAFLRACQASGSESYTLNLSAVSLDSVKARSLSVEEEAPDLTRIPPEYHEFADVFSKKKADTLPEHRPYDLKITLEEGKVPPLGPIYSLSQVELDTLREYIEENLRSGFIRPSNSPCGAPVLFVKKKDSSLCLCVDYQGLNKITRKDRYPLPLVSDLLDTPRKARIYTKIDLRHAYNLVRIAPGDEWKTAFCERPCPDNNTI</sequence>
<evidence type="ECO:0000256" key="1">
    <source>
        <dbReference type="ARBA" id="ARBA00022664"/>
    </source>
</evidence>
<feature type="compositionally biased region" description="Low complexity" evidence="2">
    <location>
        <begin position="14"/>
        <end position="25"/>
    </location>
</feature>
<feature type="domain" description="Retrotransposon gag" evidence="3">
    <location>
        <begin position="75"/>
        <end position="129"/>
    </location>
</feature>
<dbReference type="SUPFAM" id="SSF57756">
    <property type="entry name" value="Retrovirus zinc finger-like domains"/>
    <property type="match status" value="1"/>
</dbReference>
<dbReference type="InterPro" id="IPR021109">
    <property type="entry name" value="Peptidase_aspartic_dom_sf"/>
</dbReference>
<dbReference type="Proteomes" id="UP000029665">
    <property type="component" value="Unassembled WGS sequence"/>
</dbReference>
<dbReference type="CDD" id="cd00303">
    <property type="entry name" value="retropepsin_like"/>
    <property type="match status" value="1"/>
</dbReference>
<keyword evidence="5" id="KW-1185">Reference proteome</keyword>
<dbReference type="PANTHER" id="PTHR15503:SF22">
    <property type="entry name" value="TRANSPOSON TY3-I GAG POLYPROTEIN"/>
    <property type="match status" value="1"/>
</dbReference>
<dbReference type="GO" id="GO:0003676">
    <property type="term" value="F:nucleic acid binding"/>
    <property type="evidence" value="ECO:0007669"/>
    <property type="project" value="InterPro"/>
</dbReference>
<name>A0A060S3J5_PYCCI</name>
<feature type="compositionally biased region" description="Basic and acidic residues" evidence="2">
    <location>
        <begin position="31"/>
        <end position="40"/>
    </location>
</feature>
<dbReference type="InterPro" id="IPR005162">
    <property type="entry name" value="Retrotrans_gag_dom"/>
</dbReference>
<evidence type="ECO:0000313" key="5">
    <source>
        <dbReference type="Proteomes" id="UP000029665"/>
    </source>
</evidence>
<keyword evidence="1" id="KW-0507">mRNA processing</keyword>
<dbReference type="Gene3D" id="2.40.70.10">
    <property type="entry name" value="Acid Proteases"/>
    <property type="match status" value="1"/>
</dbReference>
<dbReference type="PANTHER" id="PTHR15503">
    <property type="entry name" value="LDOC1 RELATED"/>
    <property type="match status" value="1"/>
</dbReference>
<comment type="caution">
    <text evidence="4">The sequence shown here is derived from an EMBL/GenBank/DDBJ whole genome shotgun (WGS) entry which is preliminary data.</text>
</comment>
<dbReference type="Pfam" id="PF03732">
    <property type="entry name" value="Retrotrans_gag"/>
    <property type="match status" value="1"/>
</dbReference>
<feature type="compositionally biased region" description="Polar residues" evidence="2">
    <location>
        <begin position="218"/>
        <end position="227"/>
    </location>
</feature>